<evidence type="ECO:0000313" key="11">
    <source>
        <dbReference type="Proteomes" id="UP001172082"/>
    </source>
</evidence>
<dbReference type="InterPro" id="IPR000718">
    <property type="entry name" value="Peptidase_M13"/>
</dbReference>
<comment type="cofactor">
    <cofactor evidence="1">
        <name>Zn(2+)</name>
        <dbReference type="ChEBI" id="CHEBI:29105"/>
    </cofactor>
</comment>
<keyword evidence="11" id="KW-1185">Reference proteome</keyword>
<sequence>MNTNPKRFSIYILLLITLFSFSCTDYQKGTEEETHHGLDLTNIDSTISPADDFFAFVNGNWIKNTEIPADQGRWGSFNELREDNNDVVLEVLKKAGANEQYADGSDQRKAADFFSVGMDSLLAESVGTKPLQPIFDQIAGITNTQDLQEYLAEQETYGGGAFFSFFILADLKNSKKMAAYLGQGGMGLPDRDYYTKTDEKSEEIKAKYVKHIARMLGLLGDTPEDAARQADNIMALETRLANASLTNVERRNIPLLYNKMSLDQLTEINPSINWKAYLTDLGVSEDTLIVTAPKFMEEFEAILKSTPIDQWKEYLRWSAINGAAGYLNHEFVSANFDFYGKELRGTEEMRPRWKRVLGMASGALGEAIGKLYVDETFPPEAKENALKMVDNIKVAFGERIRQLDWMSDSTKEMALKKLSTFTVKIGYPDEWRDYSGLVVEKEAEKASYIQNVMNATKFGFDYQISKLGKPVNKKEWQMTPQTVNAYYNPLNNEIVFPAAILQPPFYDYKADEALNYGGIGAVIGHEISHGFDDQGSRFDADGNLRNWWSEEDLTKFKGKTTLLAEQYSGYEALDSVFVNGEFTLGENIGDLGGISVAYDGLQRHLKENGRPENIDGLTPEQRFFMSWGTIWRIKYRDETLRTQINTDPHSPGMFRANGPISNMEEFYQAFNVQPGDGMYRADSVRVKIW</sequence>
<comment type="caution">
    <text evidence="10">The sequence shown here is derived from an EMBL/GenBank/DDBJ whole genome shotgun (WGS) entry which is preliminary data.</text>
</comment>
<dbReference type="PANTHER" id="PTHR11733:SF167">
    <property type="entry name" value="FI17812P1-RELATED"/>
    <property type="match status" value="1"/>
</dbReference>
<comment type="similarity">
    <text evidence="2">Belongs to the peptidase M13 family.</text>
</comment>
<dbReference type="Proteomes" id="UP001172082">
    <property type="component" value="Unassembled WGS sequence"/>
</dbReference>
<evidence type="ECO:0000256" key="2">
    <source>
        <dbReference type="ARBA" id="ARBA00007357"/>
    </source>
</evidence>
<dbReference type="EMBL" id="JAUJEA010000001">
    <property type="protein sequence ID" value="MDN5199833.1"/>
    <property type="molecule type" value="Genomic_DNA"/>
</dbReference>
<evidence type="ECO:0000256" key="3">
    <source>
        <dbReference type="ARBA" id="ARBA00022670"/>
    </source>
</evidence>
<dbReference type="InterPro" id="IPR042089">
    <property type="entry name" value="Peptidase_M13_dom_2"/>
</dbReference>
<dbReference type="Pfam" id="PF01431">
    <property type="entry name" value="Peptidase_M13"/>
    <property type="match status" value="1"/>
</dbReference>
<dbReference type="CDD" id="cd08662">
    <property type="entry name" value="M13"/>
    <property type="match status" value="1"/>
</dbReference>
<dbReference type="InterPro" id="IPR008753">
    <property type="entry name" value="Peptidase_M13_N"/>
</dbReference>
<keyword evidence="4" id="KW-0479">Metal-binding</keyword>
<dbReference type="PRINTS" id="PR00786">
    <property type="entry name" value="NEPRILYSIN"/>
</dbReference>
<dbReference type="InterPro" id="IPR024079">
    <property type="entry name" value="MetalloPept_cat_dom_sf"/>
</dbReference>
<evidence type="ECO:0000256" key="1">
    <source>
        <dbReference type="ARBA" id="ARBA00001947"/>
    </source>
</evidence>
<gene>
    <name evidence="10" type="ORF">QQ008_00625</name>
</gene>
<keyword evidence="3" id="KW-0645">Protease</keyword>
<dbReference type="RefSeq" id="WP_346749865.1">
    <property type="nucleotide sequence ID" value="NZ_JAUJEA010000001.1"/>
</dbReference>
<name>A0ABT8KJB3_9BACT</name>
<dbReference type="EC" id="3.4.24.-" evidence="10"/>
<dbReference type="Gene3D" id="1.10.1380.10">
    <property type="entry name" value="Neutral endopeptidase , domain2"/>
    <property type="match status" value="1"/>
</dbReference>
<reference evidence="10" key="1">
    <citation type="submission" date="2023-06" db="EMBL/GenBank/DDBJ databases">
        <title>Genomic of Parafulvivirga corallium.</title>
        <authorList>
            <person name="Wang G."/>
        </authorList>
    </citation>
    <scope>NUCLEOTIDE SEQUENCE</scope>
    <source>
        <strain evidence="10">BMA10</strain>
    </source>
</reference>
<evidence type="ECO:0000259" key="9">
    <source>
        <dbReference type="Pfam" id="PF05649"/>
    </source>
</evidence>
<dbReference type="InterPro" id="IPR018497">
    <property type="entry name" value="Peptidase_M13_C"/>
</dbReference>
<dbReference type="PROSITE" id="PS51257">
    <property type="entry name" value="PROKAR_LIPOPROTEIN"/>
    <property type="match status" value="1"/>
</dbReference>
<dbReference type="GO" id="GO:0016787">
    <property type="term" value="F:hydrolase activity"/>
    <property type="evidence" value="ECO:0007669"/>
    <property type="project" value="UniProtKB-KW"/>
</dbReference>
<keyword evidence="7" id="KW-0482">Metalloprotease</keyword>
<keyword evidence="6" id="KW-0862">Zinc</keyword>
<dbReference type="Pfam" id="PF05649">
    <property type="entry name" value="Peptidase_M13_N"/>
    <property type="match status" value="1"/>
</dbReference>
<protein>
    <submittedName>
        <fullName evidence="10">M13 family metallopeptidase</fullName>
        <ecNumber evidence="10">3.4.24.-</ecNumber>
    </submittedName>
</protein>
<evidence type="ECO:0000256" key="7">
    <source>
        <dbReference type="ARBA" id="ARBA00023049"/>
    </source>
</evidence>
<evidence type="ECO:0000256" key="6">
    <source>
        <dbReference type="ARBA" id="ARBA00022833"/>
    </source>
</evidence>
<organism evidence="10 11">
    <name type="scientific">Splendidivirga corallicola</name>
    <dbReference type="NCBI Taxonomy" id="3051826"/>
    <lineage>
        <taxon>Bacteria</taxon>
        <taxon>Pseudomonadati</taxon>
        <taxon>Bacteroidota</taxon>
        <taxon>Cytophagia</taxon>
        <taxon>Cytophagales</taxon>
        <taxon>Splendidivirgaceae</taxon>
        <taxon>Splendidivirga</taxon>
    </lineage>
</organism>
<proteinExistence type="inferred from homology"/>
<keyword evidence="5 10" id="KW-0378">Hydrolase</keyword>
<dbReference type="PANTHER" id="PTHR11733">
    <property type="entry name" value="ZINC METALLOPROTEASE FAMILY M13 NEPRILYSIN-RELATED"/>
    <property type="match status" value="1"/>
</dbReference>
<evidence type="ECO:0000313" key="10">
    <source>
        <dbReference type="EMBL" id="MDN5199833.1"/>
    </source>
</evidence>
<evidence type="ECO:0000259" key="8">
    <source>
        <dbReference type="Pfam" id="PF01431"/>
    </source>
</evidence>
<feature type="domain" description="Peptidase M13 C-terminal" evidence="8">
    <location>
        <begin position="484"/>
        <end position="685"/>
    </location>
</feature>
<feature type="domain" description="Peptidase M13 N-terminal" evidence="9">
    <location>
        <begin position="49"/>
        <end position="428"/>
    </location>
</feature>
<dbReference type="Gene3D" id="3.40.390.10">
    <property type="entry name" value="Collagenase (Catalytic Domain)"/>
    <property type="match status" value="1"/>
</dbReference>
<evidence type="ECO:0000256" key="5">
    <source>
        <dbReference type="ARBA" id="ARBA00022801"/>
    </source>
</evidence>
<dbReference type="PROSITE" id="PS51885">
    <property type="entry name" value="NEPRILYSIN"/>
    <property type="match status" value="1"/>
</dbReference>
<accession>A0ABT8KJB3</accession>
<dbReference type="SUPFAM" id="SSF55486">
    <property type="entry name" value="Metalloproteases ('zincins'), catalytic domain"/>
    <property type="match status" value="1"/>
</dbReference>
<evidence type="ECO:0000256" key="4">
    <source>
        <dbReference type="ARBA" id="ARBA00022723"/>
    </source>
</evidence>